<name>A0A2H3E7G4_ARMGA</name>
<gene>
    <name evidence="1" type="ORF">ARMGADRAFT_1004138</name>
</gene>
<dbReference type="InParanoid" id="A0A2H3E7G4"/>
<evidence type="ECO:0000313" key="2">
    <source>
        <dbReference type="Proteomes" id="UP000217790"/>
    </source>
</evidence>
<reference evidence="2" key="1">
    <citation type="journal article" date="2017" name="Nat. Ecol. Evol.">
        <title>Genome expansion and lineage-specific genetic innovations in the forest pathogenic fungi Armillaria.</title>
        <authorList>
            <person name="Sipos G."/>
            <person name="Prasanna A.N."/>
            <person name="Walter M.C."/>
            <person name="O'Connor E."/>
            <person name="Balint B."/>
            <person name="Krizsan K."/>
            <person name="Kiss B."/>
            <person name="Hess J."/>
            <person name="Varga T."/>
            <person name="Slot J."/>
            <person name="Riley R."/>
            <person name="Boka B."/>
            <person name="Rigling D."/>
            <person name="Barry K."/>
            <person name="Lee J."/>
            <person name="Mihaltcheva S."/>
            <person name="LaButti K."/>
            <person name="Lipzen A."/>
            <person name="Waldron R."/>
            <person name="Moloney N.M."/>
            <person name="Sperisen C."/>
            <person name="Kredics L."/>
            <person name="Vagvoelgyi C."/>
            <person name="Patrignani A."/>
            <person name="Fitzpatrick D."/>
            <person name="Nagy I."/>
            <person name="Doyle S."/>
            <person name="Anderson J.B."/>
            <person name="Grigoriev I.V."/>
            <person name="Gueldener U."/>
            <person name="Muensterkoetter M."/>
            <person name="Nagy L.G."/>
        </authorList>
    </citation>
    <scope>NUCLEOTIDE SEQUENCE [LARGE SCALE GENOMIC DNA]</scope>
    <source>
        <strain evidence="2">Ar21-2</strain>
    </source>
</reference>
<organism evidence="1 2">
    <name type="scientific">Armillaria gallica</name>
    <name type="common">Bulbous honey fungus</name>
    <name type="synonym">Armillaria bulbosa</name>
    <dbReference type="NCBI Taxonomy" id="47427"/>
    <lineage>
        <taxon>Eukaryota</taxon>
        <taxon>Fungi</taxon>
        <taxon>Dikarya</taxon>
        <taxon>Basidiomycota</taxon>
        <taxon>Agaricomycotina</taxon>
        <taxon>Agaricomycetes</taxon>
        <taxon>Agaricomycetidae</taxon>
        <taxon>Agaricales</taxon>
        <taxon>Marasmiineae</taxon>
        <taxon>Physalacriaceae</taxon>
        <taxon>Armillaria</taxon>
    </lineage>
</organism>
<dbReference type="AlphaFoldDB" id="A0A2H3E7G4"/>
<sequence>MRKRANDTNTVVRTTLGRRVPMCPMDSPLQLNCIRIRREGARTRPGNLTMQRAAIE</sequence>
<evidence type="ECO:0000313" key="1">
    <source>
        <dbReference type="EMBL" id="PBL03386.1"/>
    </source>
</evidence>
<accession>A0A2H3E7G4</accession>
<dbReference type="EMBL" id="KZ293644">
    <property type="protein sequence ID" value="PBL03386.1"/>
    <property type="molecule type" value="Genomic_DNA"/>
</dbReference>
<protein>
    <submittedName>
        <fullName evidence="1">Uncharacterized protein</fullName>
    </submittedName>
</protein>
<proteinExistence type="predicted"/>
<dbReference type="Proteomes" id="UP000217790">
    <property type="component" value="Unassembled WGS sequence"/>
</dbReference>
<keyword evidence="2" id="KW-1185">Reference proteome</keyword>